<reference evidence="3" key="1">
    <citation type="submission" date="2022-11" db="EMBL/GenBank/DDBJ databases">
        <title>Centuries of genome instability and evolution in soft-shell clam transmissible cancer (bioRxiv).</title>
        <authorList>
            <person name="Hart S.F.M."/>
            <person name="Yonemitsu M.A."/>
            <person name="Giersch R.M."/>
            <person name="Beal B.F."/>
            <person name="Arriagada G."/>
            <person name="Davis B.W."/>
            <person name="Ostrander E.A."/>
            <person name="Goff S.P."/>
            <person name="Metzger M.J."/>
        </authorList>
    </citation>
    <scope>NUCLEOTIDE SEQUENCE</scope>
    <source>
        <strain evidence="3">MELC-2E11</strain>
        <tissue evidence="3">Siphon/mantle</tissue>
    </source>
</reference>
<accession>A0ABY7FMM9</accession>
<organism evidence="3 4">
    <name type="scientific">Mya arenaria</name>
    <name type="common">Soft-shell clam</name>
    <dbReference type="NCBI Taxonomy" id="6604"/>
    <lineage>
        <taxon>Eukaryota</taxon>
        <taxon>Metazoa</taxon>
        <taxon>Spiralia</taxon>
        <taxon>Lophotrochozoa</taxon>
        <taxon>Mollusca</taxon>
        <taxon>Bivalvia</taxon>
        <taxon>Autobranchia</taxon>
        <taxon>Heteroconchia</taxon>
        <taxon>Euheterodonta</taxon>
        <taxon>Imparidentia</taxon>
        <taxon>Neoheterodontei</taxon>
        <taxon>Myida</taxon>
        <taxon>Myoidea</taxon>
        <taxon>Myidae</taxon>
        <taxon>Mya</taxon>
    </lineage>
</organism>
<dbReference type="InterPro" id="IPR011042">
    <property type="entry name" value="6-blade_b-propeller_TolB-like"/>
</dbReference>
<dbReference type="InterPro" id="IPR051262">
    <property type="entry name" value="SMP-30/CGR1_Lactonase"/>
</dbReference>
<protein>
    <submittedName>
        <fullName evidence="3">DFPA-like protein</fullName>
    </submittedName>
</protein>
<evidence type="ECO:0000259" key="2">
    <source>
        <dbReference type="Pfam" id="PF08450"/>
    </source>
</evidence>
<evidence type="ECO:0000313" key="3">
    <source>
        <dbReference type="EMBL" id="WAR23310.1"/>
    </source>
</evidence>
<feature type="domain" description="SMP-30/Gluconolactonase/LRE-like region" evidence="2">
    <location>
        <begin position="21"/>
        <end position="272"/>
    </location>
</feature>
<dbReference type="Pfam" id="PF08450">
    <property type="entry name" value="SGL"/>
    <property type="match status" value="1"/>
</dbReference>
<evidence type="ECO:0000313" key="4">
    <source>
        <dbReference type="Proteomes" id="UP001164746"/>
    </source>
</evidence>
<keyword evidence="4" id="KW-1185">Reference proteome</keyword>
<dbReference type="SUPFAM" id="SSF63829">
    <property type="entry name" value="Calcium-dependent phosphotriesterase"/>
    <property type="match status" value="1"/>
</dbReference>
<gene>
    <name evidence="3" type="ORF">MAR_036979</name>
</gene>
<keyword evidence="1" id="KW-0378">Hydrolase</keyword>
<dbReference type="EMBL" id="CP111024">
    <property type="protein sequence ID" value="WAR23310.1"/>
    <property type="molecule type" value="Genomic_DNA"/>
</dbReference>
<sequence length="295" mass="32485">MANPEVITPQFTKIVENIAGAEGPVFDRNGTFYMVAPERTDESNNAAGDVVKVNLDNAMLTVMCSPRDGCDGGIPAGCQCDHDNNILIADMRLGILRMDSEGKYSQLFKKDSTDRIMQGCNDCAFDYEGNLWVTAPAGNIAPAPYARSFEEPFGSVYCLTKDQTLIRIDGDLRFPNGIAVQHAADGRPSKLIVAETPTKLLWQYDIEGPAKVGKRTVWGKLPGNLLVANWGGGHLEVFSSNGGDPKARIQCPFSKPSNVHFQPGSNTVYVTEHQFHGLWRFDWKCKGMKQYCETK</sequence>
<dbReference type="InterPro" id="IPR013658">
    <property type="entry name" value="SGL"/>
</dbReference>
<proteinExistence type="predicted"/>
<dbReference type="PANTHER" id="PTHR47572">
    <property type="entry name" value="LIPOPROTEIN-RELATED"/>
    <property type="match status" value="1"/>
</dbReference>
<dbReference type="PANTHER" id="PTHR47572:SF4">
    <property type="entry name" value="LACTONASE DRP35"/>
    <property type="match status" value="1"/>
</dbReference>
<dbReference type="Proteomes" id="UP001164746">
    <property type="component" value="Chromosome 13"/>
</dbReference>
<evidence type="ECO:0000256" key="1">
    <source>
        <dbReference type="ARBA" id="ARBA00022801"/>
    </source>
</evidence>
<name>A0ABY7FMM9_MYAAR</name>
<dbReference type="Gene3D" id="2.120.10.30">
    <property type="entry name" value="TolB, C-terminal domain"/>
    <property type="match status" value="1"/>
</dbReference>